<evidence type="ECO:0000313" key="2">
    <source>
        <dbReference type="Proteomes" id="UP000315295"/>
    </source>
</evidence>
<organism evidence="1 2">
    <name type="scientific">Malus baccata</name>
    <name type="common">Siberian crab apple</name>
    <name type="synonym">Pyrus baccata</name>
    <dbReference type="NCBI Taxonomy" id="106549"/>
    <lineage>
        <taxon>Eukaryota</taxon>
        <taxon>Viridiplantae</taxon>
        <taxon>Streptophyta</taxon>
        <taxon>Embryophyta</taxon>
        <taxon>Tracheophyta</taxon>
        <taxon>Spermatophyta</taxon>
        <taxon>Magnoliopsida</taxon>
        <taxon>eudicotyledons</taxon>
        <taxon>Gunneridae</taxon>
        <taxon>Pentapetalae</taxon>
        <taxon>rosids</taxon>
        <taxon>fabids</taxon>
        <taxon>Rosales</taxon>
        <taxon>Rosaceae</taxon>
        <taxon>Amygdaloideae</taxon>
        <taxon>Maleae</taxon>
        <taxon>Malus</taxon>
    </lineage>
</organism>
<evidence type="ECO:0000313" key="1">
    <source>
        <dbReference type="EMBL" id="TQD95485.1"/>
    </source>
</evidence>
<reference evidence="1 2" key="1">
    <citation type="journal article" date="2019" name="G3 (Bethesda)">
        <title>Sequencing of a Wild Apple (Malus baccata) Genome Unravels the Differences Between Cultivated and Wild Apple Species Regarding Disease Resistance and Cold Tolerance.</title>
        <authorList>
            <person name="Chen X."/>
        </authorList>
    </citation>
    <scope>NUCLEOTIDE SEQUENCE [LARGE SCALE GENOMIC DNA]</scope>
    <source>
        <strain evidence="2">cv. Shandingzi</strain>
        <tissue evidence="1">Leaves</tissue>
    </source>
</reference>
<accession>A0A540M9R7</accession>
<dbReference type="Proteomes" id="UP000315295">
    <property type="component" value="Unassembled WGS sequence"/>
</dbReference>
<protein>
    <submittedName>
        <fullName evidence="1">Uncharacterized protein</fullName>
    </submittedName>
</protein>
<gene>
    <name evidence="1" type="ORF">C1H46_018897</name>
</gene>
<keyword evidence="2" id="KW-1185">Reference proteome</keyword>
<dbReference type="EMBL" id="VIEB01000313">
    <property type="protein sequence ID" value="TQD95485.1"/>
    <property type="molecule type" value="Genomic_DNA"/>
</dbReference>
<proteinExistence type="predicted"/>
<dbReference type="AlphaFoldDB" id="A0A540M9R7"/>
<sequence>MPKEESTLTILSERRITSRYHIRTSMALRSNQVTLIALEDSTCTDIHKPRLAHNSCFPDHFIIIGVCFRINYRDSIGQTNWLSFGMKA</sequence>
<comment type="caution">
    <text evidence="1">The sequence shown here is derived from an EMBL/GenBank/DDBJ whole genome shotgun (WGS) entry which is preliminary data.</text>
</comment>
<name>A0A540M9R7_MALBA</name>